<proteinExistence type="predicted"/>
<accession>G2JAX6</accession>
<evidence type="ECO:0000313" key="2">
    <source>
        <dbReference type="Proteomes" id="UP000054051"/>
    </source>
</evidence>
<dbReference type="RefSeq" id="WP_006683025.1">
    <property type="nucleotide sequence ID" value="NZ_CAFB01000051.1"/>
</dbReference>
<protein>
    <submittedName>
        <fullName evidence="1">Putative phage protein</fullName>
    </submittedName>
</protein>
<name>G2JAX6_9BURK</name>
<dbReference type="OrthoDB" id="9133224at2"/>
<organism evidence="1 2">
    <name type="scientific">Candidatus Glomeribacter gigasporarum BEG34</name>
    <dbReference type="NCBI Taxonomy" id="1070319"/>
    <lineage>
        <taxon>Bacteria</taxon>
        <taxon>Pseudomonadati</taxon>
        <taxon>Pseudomonadota</taxon>
        <taxon>Betaproteobacteria</taxon>
        <taxon>Burkholderiales</taxon>
        <taxon>Burkholderiaceae</taxon>
        <taxon>Candidatus Glomeribacter</taxon>
    </lineage>
</organism>
<gene>
    <name evidence="1" type="ORF">CAGGBEG34_330023</name>
</gene>
<dbReference type="AlphaFoldDB" id="G2JAX6"/>
<sequence length="76" mass="8766">MKYAQEIIDLMGAYPGREFRMREIVNSIAGKKAKVEERYKIRKGVCRVLHQLSTVGSIAMMKQKERGASACYVWKK</sequence>
<comment type="caution">
    <text evidence="1">The sequence shown here is derived from an EMBL/GenBank/DDBJ whole genome shotgun (WGS) entry which is preliminary data.</text>
</comment>
<evidence type="ECO:0000313" key="1">
    <source>
        <dbReference type="EMBL" id="CCD29928.1"/>
    </source>
</evidence>
<dbReference type="EMBL" id="CAFB01000051">
    <property type="protein sequence ID" value="CCD29928.1"/>
    <property type="molecule type" value="Genomic_DNA"/>
</dbReference>
<dbReference type="eggNOG" id="ENOG5033MFT">
    <property type="taxonomic scope" value="Bacteria"/>
</dbReference>
<reference evidence="1 2" key="1">
    <citation type="submission" date="2011-08" db="EMBL/GenBank/DDBJ databases">
        <title>The genome of the obligate endobacterium of an arbuscular mycorrhizal fungus reveals an interphylum network of nutritional interactions.</title>
        <authorList>
            <person name="Ghignone S."/>
            <person name="Salvioli A."/>
            <person name="Anca I."/>
            <person name="Lumini E."/>
            <person name="Ortu G."/>
            <person name="Petiti L."/>
            <person name="Cruveiller S."/>
            <person name="Bianciotto V."/>
            <person name="Piffanelli P."/>
            <person name="Lanfranco L."/>
            <person name="Bonfante P."/>
        </authorList>
    </citation>
    <scope>NUCLEOTIDE SEQUENCE [LARGE SCALE GENOMIC DNA]</scope>
    <source>
        <strain evidence="1 2">BEG34</strain>
    </source>
</reference>
<dbReference type="Proteomes" id="UP000054051">
    <property type="component" value="Unassembled WGS sequence"/>
</dbReference>
<keyword evidence="2" id="KW-1185">Reference proteome</keyword>